<dbReference type="PROSITE" id="PS01360">
    <property type="entry name" value="ZF_MYND_1"/>
    <property type="match status" value="1"/>
</dbReference>
<dbReference type="HOGENOM" id="CLU_007974_0_0_1"/>
<feature type="domain" description="MYND-type" evidence="5">
    <location>
        <begin position="869"/>
        <end position="907"/>
    </location>
</feature>
<evidence type="ECO:0000256" key="3">
    <source>
        <dbReference type="ARBA" id="ARBA00022833"/>
    </source>
</evidence>
<proteinExistence type="predicted"/>
<dbReference type="PANTHER" id="PTHR10237:SF15">
    <property type="entry name" value="LD37257P"/>
    <property type="match status" value="1"/>
</dbReference>
<dbReference type="InParanoid" id="A0A0C3DTT1"/>
<keyword evidence="3" id="KW-0862">Zinc</keyword>
<dbReference type="OrthoDB" id="432970at2759"/>
<evidence type="ECO:0000256" key="4">
    <source>
        <dbReference type="PROSITE-ProRule" id="PRU00134"/>
    </source>
</evidence>
<dbReference type="InterPro" id="IPR024119">
    <property type="entry name" value="TF_DEAF-1"/>
</dbReference>
<evidence type="ECO:0000256" key="2">
    <source>
        <dbReference type="ARBA" id="ARBA00022771"/>
    </source>
</evidence>
<organism evidence="6 7">
    <name type="scientific">Scleroderma citrinum Foug A</name>
    <dbReference type="NCBI Taxonomy" id="1036808"/>
    <lineage>
        <taxon>Eukaryota</taxon>
        <taxon>Fungi</taxon>
        <taxon>Dikarya</taxon>
        <taxon>Basidiomycota</taxon>
        <taxon>Agaricomycotina</taxon>
        <taxon>Agaricomycetes</taxon>
        <taxon>Agaricomycetidae</taxon>
        <taxon>Boletales</taxon>
        <taxon>Sclerodermatineae</taxon>
        <taxon>Sclerodermataceae</taxon>
        <taxon>Scleroderma</taxon>
    </lineage>
</organism>
<gene>
    <name evidence="6" type="ORF">SCLCIDRAFT_1213870</name>
</gene>
<protein>
    <recommendedName>
        <fullName evidence="5">MYND-type domain-containing protein</fullName>
    </recommendedName>
</protein>
<evidence type="ECO:0000256" key="1">
    <source>
        <dbReference type="ARBA" id="ARBA00022723"/>
    </source>
</evidence>
<dbReference type="STRING" id="1036808.A0A0C3DTT1"/>
<name>A0A0C3DTT1_9AGAM</name>
<dbReference type="InterPro" id="IPR002893">
    <property type="entry name" value="Znf_MYND"/>
</dbReference>
<reference evidence="6 7" key="1">
    <citation type="submission" date="2014-04" db="EMBL/GenBank/DDBJ databases">
        <authorList>
            <consortium name="DOE Joint Genome Institute"/>
            <person name="Kuo A."/>
            <person name="Kohler A."/>
            <person name="Nagy L.G."/>
            <person name="Floudas D."/>
            <person name="Copeland A."/>
            <person name="Barry K.W."/>
            <person name="Cichocki N."/>
            <person name="Veneault-Fourrey C."/>
            <person name="LaButti K."/>
            <person name="Lindquist E.A."/>
            <person name="Lipzen A."/>
            <person name="Lundell T."/>
            <person name="Morin E."/>
            <person name="Murat C."/>
            <person name="Sun H."/>
            <person name="Tunlid A."/>
            <person name="Henrissat B."/>
            <person name="Grigoriev I.V."/>
            <person name="Hibbett D.S."/>
            <person name="Martin F."/>
            <person name="Nordberg H.P."/>
            <person name="Cantor M.N."/>
            <person name="Hua S.X."/>
        </authorList>
    </citation>
    <scope>NUCLEOTIDE SEQUENCE [LARGE SCALE GENOMIC DNA]</scope>
    <source>
        <strain evidence="6 7">Foug A</strain>
    </source>
</reference>
<dbReference type="Pfam" id="PF01753">
    <property type="entry name" value="zf-MYND"/>
    <property type="match status" value="1"/>
</dbReference>
<dbReference type="Proteomes" id="UP000053989">
    <property type="component" value="Unassembled WGS sequence"/>
</dbReference>
<evidence type="ECO:0000313" key="7">
    <source>
        <dbReference type="Proteomes" id="UP000053989"/>
    </source>
</evidence>
<dbReference type="PANTHER" id="PTHR10237">
    <property type="entry name" value="DEFORMED EPIDERMAL AUTOREGULATORY FACTOR 1 HOMOLOG SUPPRESSIN"/>
    <property type="match status" value="1"/>
</dbReference>
<dbReference type="GO" id="GO:0000981">
    <property type="term" value="F:DNA-binding transcription factor activity, RNA polymerase II-specific"/>
    <property type="evidence" value="ECO:0007669"/>
    <property type="project" value="TreeGrafter"/>
</dbReference>
<dbReference type="SUPFAM" id="SSF144232">
    <property type="entry name" value="HIT/MYND zinc finger-like"/>
    <property type="match status" value="1"/>
</dbReference>
<keyword evidence="1" id="KW-0479">Metal-binding</keyword>
<dbReference type="AlphaFoldDB" id="A0A0C3DTT1"/>
<dbReference type="EMBL" id="KN822031">
    <property type="protein sequence ID" value="KIM64035.1"/>
    <property type="molecule type" value="Genomic_DNA"/>
</dbReference>
<dbReference type="PROSITE" id="PS50865">
    <property type="entry name" value="ZF_MYND_2"/>
    <property type="match status" value="1"/>
</dbReference>
<dbReference type="GO" id="GO:0008270">
    <property type="term" value="F:zinc ion binding"/>
    <property type="evidence" value="ECO:0007669"/>
    <property type="project" value="UniProtKB-KW"/>
</dbReference>
<keyword evidence="7" id="KW-1185">Reference proteome</keyword>
<accession>A0A0C3DTT1</accession>
<evidence type="ECO:0000259" key="5">
    <source>
        <dbReference type="PROSITE" id="PS50865"/>
    </source>
</evidence>
<evidence type="ECO:0000313" key="6">
    <source>
        <dbReference type="EMBL" id="KIM64035.1"/>
    </source>
</evidence>
<sequence length="908" mass="100270">MVQAARHQFSAWCKAVIGRIQHTSASSASLVVRMYAGEALAFCQALHSIGKVSPQPHTPSFVAPWKRSVVRLDKTAYGFHALSPAPTSFNVIETSNLIDPLGLHNLLIVTVPLLCKSLSSTLYTETLRESATRGILTHLCGDPATISLLLGVVPSTYVSRFTTRSNMSDTTMRHMFGGLESQHYERLAWKSVDHGYAAEPSWKKSIRFAPEQLAKTLFEIYLQMFSDEGPSKWLDMSDLAMDGILHKIQSSGLLHYTRRSFALFLAHVQKRVQCDWTKVIDILRGLVTEDRMLIIGSNFCQELACQLLLAGFTLSSLPSPADVRDFRAQQDPLIFRDWSTVPQVVTVVLVVPRHAITNVQSDLSTFGTPILQCGIQAGLWYNIFACISASFGKLAISGRGENKTAVITEDSAGTHGTSPMVVSFPILVSTLFLNSDGAVGLAVRPTLSNRSLTEKLGQEMSIFRALLTDERYVHILSKAPTTNNSATDGAVSPITHGKSDGAVEHHPVHVETDDSNRRIQSLTSHIDITDAAEQVSLVGGCTVRTTQLSAHQVILHIEKHRRIVAFPLPVDALNAKLRVARKSKYVEIVAPMTLTLDVKGERDITKHFRMTVDGSIPTLWNVHYLNLDRCPSFKLSKDPKAFNWFVPHVSYMFSHRERAALRESRNVVPGAAPDTFVNLKDSLLTFFYSATGQETGLTFAEISLKNPDTNDVYAIILVTDLRLDLASHTIVADSWVIPGSDDIQARLKGKLNVILSINTDADESEAWRYLFPLFIERCRAWEHKTNCEYLAQNSAPLYPGAGSDPNKVSYCSCGMGVGTEVVRRRYGDAVATYATRAAISPLFSVSYLEKDVMSGDSGPSAEAPTEAGCRVCGKKGKPLSVCSRCKNMKYCSRECQVQDWKRHKKDCT</sequence>
<keyword evidence="2 4" id="KW-0863">Zinc-finger</keyword>
<reference evidence="7" key="2">
    <citation type="submission" date="2015-01" db="EMBL/GenBank/DDBJ databases">
        <title>Evolutionary Origins and Diversification of the Mycorrhizal Mutualists.</title>
        <authorList>
            <consortium name="DOE Joint Genome Institute"/>
            <consortium name="Mycorrhizal Genomics Consortium"/>
            <person name="Kohler A."/>
            <person name="Kuo A."/>
            <person name="Nagy L.G."/>
            <person name="Floudas D."/>
            <person name="Copeland A."/>
            <person name="Barry K.W."/>
            <person name="Cichocki N."/>
            <person name="Veneault-Fourrey C."/>
            <person name="LaButti K."/>
            <person name="Lindquist E.A."/>
            <person name="Lipzen A."/>
            <person name="Lundell T."/>
            <person name="Morin E."/>
            <person name="Murat C."/>
            <person name="Riley R."/>
            <person name="Ohm R."/>
            <person name="Sun H."/>
            <person name="Tunlid A."/>
            <person name="Henrissat B."/>
            <person name="Grigoriev I.V."/>
            <person name="Hibbett D.S."/>
            <person name="Martin F."/>
        </authorList>
    </citation>
    <scope>NUCLEOTIDE SEQUENCE [LARGE SCALE GENOMIC DNA]</scope>
    <source>
        <strain evidence="7">Foug A</strain>
    </source>
</reference>
<dbReference type="GO" id="GO:0005634">
    <property type="term" value="C:nucleus"/>
    <property type="evidence" value="ECO:0007669"/>
    <property type="project" value="TreeGrafter"/>
</dbReference>
<dbReference type="Gene3D" id="6.10.140.2220">
    <property type="match status" value="1"/>
</dbReference>